<dbReference type="RefSeq" id="WP_175175434.1">
    <property type="nucleotide sequence ID" value="NZ_CADIJX010000003.1"/>
</dbReference>
<reference evidence="4 5" key="1">
    <citation type="submission" date="2020-04" db="EMBL/GenBank/DDBJ databases">
        <authorList>
            <person name="De Canck E."/>
        </authorList>
    </citation>
    <scope>NUCLEOTIDE SEQUENCE [LARGE SCALE GENOMIC DNA]</scope>
    <source>
        <strain evidence="4 5">LMG 3431</strain>
    </source>
</reference>
<accession>A0A6S6YVV6</accession>
<feature type="coiled-coil region" evidence="1">
    <location>
        <begin position="398"/>
        <end position="425"/>
    </location>
</feature>
<evidence type="ECO:0000256" key="3">
    <source>
        <dbReference type="SAM" id="SignalP"/>
    </source>
</evidence>
<evidence type="ECO:0000313" key="5">
    <source>
        <dbReference type="Proteomes" id="UP000494108"/>
    </source>
</evidence>
<keyword evidence="1" id="KW-0175">Coiled coil</keyword>
<keyword evidence="5" id="KW-1185">Reference proteome</keyword>
<evidence type="ECO:0000256" key="1">
    <source>
        <dbReference type="SAM" id="Coils"/>
    </source>
</evidence>
<feature type="region of interest" description="Disordered" evidence="2">
    <location>
        <begin position="436"/>
        <end position="470"/>
    </location>
</feature>
<dbReference type="Proteomes" id="UP000494108">
    <property type="component" value="Unassembled WGS sequence"/>
</dbReference>
<dbReference type="AlphaFoldDB" id="A0A6S6YVV6"/>
<feature type="chain" id="PRO_5028879540" description="Integrating conjugative element protein" evidence="3">
    <location>
        <begin position="35"/>
        <end position="470"/>
    </location>
</feature>
<keyword evidence="3" id="KW-0732">Signal</keyword>
<sequence>MAISFLNRAFRPARPLCAGLLSLALSLVCTAASAQTRVNDYGLQHQGSVIGDDVLYSIGGGRAVSMSGAASMRSIGVGVGWNSNLICGDMSLGTTIQNQLNGVSNGFQNIMSSVIQSATSAVASLPALIIQRADPGLYNLLTNGVLQARLDFDRSKMTCRAIANRMADTAGGQLGWDQLAEGMALKQAVSSADAVSAIEQAESSRGNAGVPWVGGGNAGGAGQRPVRIVGDVTRAGYNLLNGRGATETGAVDPSTCGGNLACQTWNSPDAAATWAVRVLGEQEQRTCESCTKTETVPGVGLTPLIQEEYEAKLEVLQELIAGGRATTFDNLQAASSASLPITRGVIEALRDEPDQDILARRLASEVALASVLEKALLLQRTMLTGRKEPNVAANDLAQQAVTHESDTLDREIRNLKAELELRRELASNSPMAIIQRHGARAAGSRGIYEGDPTRDRLDQLQRPPAGGSNP</sequence>
<dbReference type="EMBL" id="CADIJX010000003">
    <property type="protein sequence ID" value="CAB3647657.1"/>
    <property type="molecule type" value="Genomic_DNA"/>
</dbReference>
<dbReference type="InterPro" id="IPR021204">
    <property type="entry name" value="Integr_conj_element_PFL4711"/>
</dbReference>
<protein>
    <recommendedName>
        <fullName evidence="6">Integrating conjugative element protein</fullName>
    </recommendedName>
</protein>
<proteinExistence type="predicted"/>
<feature type="signal peptide" evidence="3">
    <location>
        <begin position="1"/>
        <end position="34"/>
    </location>
</feature>
<gene>
    <name evidence="4" type="ORF">LMG3431_02588</name>
</gene>
<evidence type="ECO:0000313" key="4">
    <source>
        <dbReference type="EMBL" id="CAB3647657.1"/>
    </source>
</evidence>
<evidence type="ECO:0000256" key="2">
    <source>
        <dbReference type="SAM" id="MobiDB-lite"/>
    </source>
</evidence>
<dbReference type="NCBIfam" id="TIGR03755">
    <property type="entry name" value="conj_TIGR03755"/>
    <property type="match status" value="1"/>
</dbReference>
<organism evidence="4 5">
    <name type="scientific">Achromobacter pestifer</name>
    <dbReference type="NCBI Taxonomy" id="1353889"/>
    <lineage>
        <taxon>Bacteria</taxon>
        <taxon>Pseudomonadati</taxon>
        <taxon>Pseudomonadota</taxon>
        <taxon>Betaproteobacteria</taxon>
        <taxon>Burkholderiales</taxon>
        <taxon>Alcaligenaceae</taxon>
        <taxon>Achromobacter</taxon>
    </lineage>
</organism>
<name>A0A6S6YVV6_9BURK</name>
<evidence type="ECO:0008006" key="6">
    <source>
        <dbReference type="Google" id="ProtNLM"/>
    </source>
</evidence>